<dbReference type="Gene3D" id="3.20.20.70">
    <property type="entry name" value="Aldolase class I"/>
    <property type="match status" value="1"/>
</dbReference>
<dbReference type="NCBIfam" id="TIGR00419">
    <property type="entry name" value="tim"/>
    <property type="match status" value="1"/>
</dbReference>
<keyword evidence="5 6" id="KW-0413">Isomerase</keyword>
<comment type="subunit">
    <text evidence="6 7">Homodimer.</text>
</comment>
<dbReference type="Proteomes" id="UP001059252">
    <property type="component" value="Chromosome"/>
</dbReference>
<evidence type="ECO:0000256" key="4">
    <source>
        <dbReference type="ARBA" id="ARBA00023152"/>
    </source>
</evidence>
<feature type="binding site" evidence="6">
    <location>
        <begin position="226"/>
        <end position="227"/>
    </location>
    <ligand>
        <name>substrate</name>
    </ligand>
</feature>
<keyword evidence="9" id="KW-1185">Reference proteome</keyword>
<dbReference type="PANTHER" id="PTHR21139">
    <property type="entry name" value="TRIOSEPHOSPHATE ISOMERASE"/>
    <property type="match status" value="1"/>
</dbReference>
<comment type="function">
    <text evidence="6">Involved in the gluconeogenesis. Catalyzes stereospecifically the conversion of dihydroxyacetone phosphate (DHAP) to D-glyceraldehyde-3-phosphate (G3P).</text>
</comment>
<feature type="active site" description="Electrophile" evidence="6">
    <location>
        <position position="97"/>
    </location>
</feature>
<feature type="binding site" evidence="6">
    <location>
        <begin position="9"/>
        <end position="11"/>
    </location>
    <ligand>
        <name>substrate</name>
    </ligand>
</feature>
<sequence length="243" mass="26735">MKKLLIIGNWKMNKTLEETESFLKEFETLFTQEKAKISQYTEFGIAAPFTSLTAFRSQKLLNGVAQNFSHHESGAYTGEISAVMLKDLSVKYVILGHSERRTYYGETDKIVNAKMHQAIKHGLVPIVCVGETLEEYEAGKTQEVIKHQIAGSLEGLEDYSKIVLAYEPIWAIGTGKTATPEIAQNVCQFIHSLTSKNLVVQYGGSVSPENVADLMSQSDIDGALVGGASLKPESFIKLLTLGK</sequence>
<keyword evidence="4 6" id="KW-0324">Glycolysis</keyword>
<comment type="pathway">
    <text evidence="6 7">Carbohydrate degradation; glycolysis; D-glyceraldehyde 3-phosphate from glycerone phosphate: step 1/1.</text>
</comment>
<feature type="active site" description="Proton acceptor" evidence="6">
    <location>
        <position position="167"/>
    </location>
</feature>
<dbReference type="InterPro" id="IPR000652">
    <property type="entry name" value="Triosephosphate_isomerase"/>
</dbReference>
<dbReference type="PROSITE" id="PS00171">
    <property type="entry name" value="TIM_1"/>
    <property type="match status" value="1"/>
</dbReference>
<dbReference type="PROSITE" id="PS51440">
    <property type="entry name" value="TIM_2"/>
    <property type="match status" value="1"/>
</dbReference>
<name>A0ABY5R945_9MOLU</name>
<dbReference type="Pfam" id="PF00121">
    <property type="entry name" value="TIM"/>
    <property type="match status" value="1"/>
</dbReference>
<dbReference type="GO" id="GO:0004807">
    <property type="term" value="F:triose-phosphate isomerase activity"/>
    <property type="evidence" value="ECO:0007669"/>
    <property type="project" value="UniProtKB-EC"/>
</dbReference>
<protein>
    <recommendedName>
        <fullName evidence="6 7">Triosephosphate isomerase</fullName>
        <shortName evidence="6">TIM</shortName>
        <shortName evidence="6">TPI</shortName>
        <ecNumber evidence="6 7">5.3.1.1</ecNumber>
    </recommendedName>
    <alternativeName>
        <fullName evidence="6">Triose-phosphate isomerase</fullName>
    </alternativeName>
</protein>
<dbReference type="InterPro" id="IPR013785">
    <property type="entry name" value="Aldolase_TIM"/>
</dbReference>
<evidence type="ECO:0000256" key="7">
    <source>
        <dbReference type="RuleBase" id="RU363013"/>
    </source>
</evidence>
<evidence type="ECO:0000313" key="9">
    <source>
        <dbReference type="Proteomes" id="UP001059252"/>
    </source>
</evidence>
<dbReference type="InterPro" id="IPR022896">
    <property type="entry name" value="TrioseP_Isoase_bac/euk"/>
</dbReference>
<evidence type="ECO:0000313" key="8">
    <source>
        <dbReference type="EMBL" id="UVD81974.1"/>
    </source>
</evidence>
<reference evidence="8" key="1">
    <citation type="submission" date="2022-08" db="EMBL/GenBank/DDBJ databases">
        <title>Complete genome of Mycoplasma iguanae type strain 2327.</title>
        <authorList>
            <person name="Spergser J."/>
        </authorList>
    </citation>
    <scope>NUCLEOTIDE SEQUENCE</scope>
    <source>
        <strain evidence="8">2327</strain>
    </source>
</reference>
<keyword evidence="2 6" id="KW-0312">Gluconeogenesis</keyword>
<comment type="pathway">
    <text evidence="6 7">Carbohydrate biosynthesis; gluconeogenesis.</text>
</comment>
<evidence type="ECO:0000256" key="3">
    <source>
        <dbReference type="ARBA" id="ARBA00022490"/>
    </source>
</evidence>
<dbReference type="InterPro" id="IPR035990">
    <property type="entry name" value="TIM_sf"/>
</dbReference>
<dbReference type="RefSeq" id="WP_258211148.1">
    <property type="nucleotide sequence ID" value="NZ_CP102734.1"/>
</dbReference>
<accession>A0ABY5R945</accession>
<dbReference type="CDD" id="cd00311">
    <property type="entry name" value="TIM"/>
    <property type="match status" value="1"/>
</dbReference>
<feature type="binding site" evidence="6">
    <location>
        <position position="205"/>
    </location>
    <ligand>
        <name>substrate</name>
    </ligand>
</feature>
<dbReference type="HAMAP" id="MF_00147_B">
    <property type="entry name" value="TIM_B"/>
    <property type="match status" value="1"/>
</dbReference>
<organism evidence="8 9">
    <name type="scientific">Mycoplasma iguanae</name>
    <dbReference type="NCBI Taxonomy" id="292461"/>
    <lineage>
        <taxon>Bacteria</taxon>
        <taxon>Bacillati</taxon>
        <taxon>Mycoplasmatota</taxon>
        <taxon>Mollicutes</taxon>
        <taxon>Mycoplasmataceae</taxon>
        <taxon>Mycoplasma</taxon>
    </lineage>
</organism>
<comment type="similarity">
    <text evidence="1 6 7">Belongs to the triosephosphate isomerase family.</text>
</comment>
<dbReference type="EMBL" id="CP102734">
    <property type="protein sequence ID" value="UVD81974.1"/>
    <property type="molecule type" value="Genomic_DNA"/>
</dbReference>
<evidence type="ECO:0000256" key="1">
    <source>
        <dbReference type="ARBA" id="ARBA00007422"/>
    </source>
</evidence>
<gene>
    <name evidence="6 8" type="primary">tpiA</name>
    <name evidence="8" type="ORF">NV226_01555</name>
</gene>
<dbReference type="SUPFAM" id="SSF51351">
    <property type="entry name" value="Triosephosphate isomerase (TIM)"/>
    <property type="match status" value="1"/>
</dbReference>
<comment type="catalytic activity">
    <reaction evidence="6 7">
        <text>D-glyceraldehyde 3-phosphate = dihydroxyacetone phosphate</text>
        <dbReference type="Rhea" id="RHEA:18585"/>
        <dbReference type="ChEBI" id="CHEBI:57642"/>
        <dbReference type="ChEBI" id="CHEBI:59776"/>
        <dbReference type="EC" id="5.3.1.1"/>
    </reaction>
</comment>
<feature type="binding site" evidence="6">
    <location>
        <position position="173"/>
    </location>
    <ligand>
        <name>substrate</name>
    </ligand>
</feature>
<comment type="subcellular location">
    <subcellularLocation>
        <location evidence="6 7">Cytoplasm</location>
    </subcellularLocation>
</comment>
<dbReference type="EC" id="5.3.1.1" evidence="6 7"/>
<evidence type="ECO:0000256" key="2">
    <source>
        <dbReference type="ARBA" id="ARBA00022432"/>
    </source>
</evidence>
<evidence type="ECO:0000256" key="6">
    <source>
        <dbReference type="HAMAP-Rule" id="MF_00147"/>
    </source>
</evidence>
<dbReference type="InterPro" id="IPR020861">
    <property type="entry name" value="Triosephosphate_isomerase_AS"/>
</dbReference>
<keyword evidence="3 6" id="KW-0963">Cytoplasm</keyword>
<dbReference type="PANTHER" id="PTHR21139:SF42">
    <property type="entry name" value="TRIOSEPHOSPHATE ISOMERASE"/>
    <property type="match status" value="1"/>
</dbReference>
<evidence type="ECO:0000256" key="5">
    <source>
        <dbReference type="ARBA" id="ARBA00023235"/>
    </source>
</evidence>
<proteinExistence type="inferred from homology"/>